<dbReference type="EMBL" id="JAEPRC010000041">
    <property type="protein sequence ID" value="KAG2213000.1"/>
    <property type="molecule type" value="Genomic_DNA"/>
</dbReference>
<accession>A0A8H7RM82</accession>
<evidence type="ECO:0000313" key="6">
    <source>
        <dbReference type="Proteomes" id="UP000650833"/>
    </source>
</evidence>
<evidence type="ECO:0000256" key="2">
    <source>
        <dbReference type="ARBA" id="ARBA00007335"/>
    </source>
</evidence>
<feature type="compositionally biased region" description="Polar residues" evidence="4">
    <location>
        <begin position="343"/>
        <end position="368"/>
    </location>
</feature>
<dbReference type="PANTHER" id="PTHR15502">
    <property type="entry name" value="CALCINEURIN-BINDING PROTEIN CABIN 1-RELATED"/>
    <property type="match status" value="1"/>
</dbReference>
<evidence type="ECO:0000256" key="4">
    <source>
        <dbReference type="SAM" id="MobiDB-lite"/>
    </source>
</evidence>
<comment type="caution">
    <text evidence="5">The sequence shown here is derived from an EMBL/GenBank/DDBJ whole genome shotgun (WGS) entry which is preliminary data.</text>
</comment>
<reference evidence="5" key="1">
    <citation type="submission" date="2020-12" db="EMBL/GenBank/DDBJ databases">
        <title>Metabolic potential, ecology and presence of endohyphal bacteria is reflected in genomic diversity of Mucoromycotina.</title>
        <authorList>
            <person name="Muszewska A."/>
            <person name="Okrasinska A."/>
            <person name="Steczkiewicz K."/>
            <person name="Drgas O."/>
            <person name="Orlowska M."/>
            <person name="Perlinska-Lenart U."/>
            <person name="Aleksandrzak-Piekarczyk T."/>
            <person name="Szatraj K."/>
            <person name="Zielenkiewicz U."/>
            <person name="Pilsyk S."/>
            <person name="Malc E."/>
            <person name="Mieczkowski P."/>
            <person name="Kruszewska J.S."/>
            <person name="Biernat P."/>
            <person name="Pawlowska J."/>
        </authorList>
    </citation>
    <scope>NUCLEOTIDE SEQUENCE</scope>
    <source>
        <strain evidence="5">CBS 226.32</strain>
    </source>
</reference>
<keyword evidence="6" id="KW-1185">Reference proteome</keyword>
<feature type="compositionally biased region" description="Low complexity" evidence="4">
    <location>
        <begin position="61"/>
        <end position="82"/>
    </location>
</feature>
<sequence length="1936" mass="221471">MSNWNTLNKGVTASVERLLETYQNTLKLQHKGQFQLAKQKYEELVSHHLVKKEPKPKKKSTAGGSTSSNNASNSSSINSNSNTDHVEESPLSALRFLVFKNYASILKDEYMADPQENKTAADTAILNYLQAVKIDPTDYSLWYHIGYLSQKLHKLRFARLAYETGFYMSDQERALKLPTVRSNDAIQIISSGNFTVMQWKCLENLCQVLFDIGDYRLCSFYVDIVLSRHSNWEAGLQLKKFMDVGKEQLQNNDDLSTTIEMETDRIDVNPIMISLEKPDWTVLIKSLLNEHRRLVFQENSNNNTKKVGAGDKEEKTKDGIAFISHAILIHVEKEEEREDVDDQNNTGKENNNIFQPQMSENAIPSEPNNALEKPVNQEPALPVEPIIVLEKPTNEDAMEVDFPPENREPEVDVEKFEGIDSSLIKEPKIVVEKSNVSNLQSTFTLEHSTAPISLPLIKEPIIVVEKSNTTEPAVEATIIKSEPLTTTFSIDEQPNVSVPAISIDDNDNNKIEKLNSINNLLSQPNVPMPLLTLVPNPTSTPTEFTSEIINDIEMVEAINPLKRKRDDNDDDGTTESQKNITHENIKHADNSNDEEEDEEEEEEEEEDEAEEKRLSLRASKRQREKIANEETSRLKMLEEEKSFSDQVQDFYDKVENIAHLYRKSPWFDSSLNGSIESFWDWFDKKILELDSTYCWDIDTINNAIFVDSNNTNGDNRATGKNLQLFTALRPCANSVKTKAKNRATIRQFILDLNMNNSGIVDSLCKLISTIISNDLNLQDQEIMSTDLLELVTDTINQVQLNLIQDILSNTTLSQQERVFIFLRISEYFIDRLIRNTITTLEEISTTTTTNNKKRISISLAKQTKLKALDNLIEQSSFWVNLVEQNVFSLSMDRFCSDNASVTNQDECHIQARYCVLKGKLSQCCNDIENAYAWYDKCRKLLSENTDIDIDIGSMYDSFINKDSIDKKLELLQVGKLFVTAKQKMTNDDYDGVIQDLQNIVEPKLLKENPIDSDESIQMITMLASAYYKSRRYLDAWNCYMRVFCCAMKQLIVYGEAQILIPASSRPSKNDDVEFTSMLARISCLLDALVNLVEEDTHEEWLPHAINQEFKDTLSVLLKMSLYYIFRHPDFVPIVNNFSTPDVPPHAPSKTTKSNGFNDILVKSWVLQSNLLQNIIKMNQENLADDVMKAWGELLQQFHDELGEREVCGSAKALFARHLMGTLGKIDANLFKREIYQCYHCLYGVHLTTTSGSIEEHHCVHYELDQKASEPLFALVVDAVIDKLKGGSLLKNDLKDVVDTVSNLFDELDTKDHIQLKTNEKIINDYLNSELELHPSLNMILRTSIIPITEIDPKKANISTVLFKIFYIRGKILRLQIKNRSKTSNDRNMIDLEKAVEEFTSHVILNPNDADGWCELGVCYQLLAAEELNWNAANITNHKDVISGFQKKSFHAFTRGLYLRDLPFKDAAKNELFADFGHLVYSIASPPMNMEAFKVNSTKKTLGPDGKLMDIQAKMPSSKSAYKLAMMLYNHALQYKTSEKFGWRCYYMAGKCLAKIDRPAVEVLDWYLQAIRRTKSKNGRHDHVLEPIYVFCSALVKFFYRGKIDAKTVQEYLSKEKSLQQQEADPDIVYIGSSNADDANTSQEQQPNSAAEKLLSGLNQYTAHLPIDVANAYNAIFNRITEIRVADSKGWHHRPIYRIAWMYYHIYHRTEEAKSELLNLFSLKVNNRYHINIWKQGFELPGKHYVYTRKYTLFMIELAKESNDSQTLKYLFRKLRKASQLIMNEKHIFRKASRAYLQIIKVHLASIHHAESILERIRNSRLDKLKFEAICSTFVKTICEDKSLTDPELYIIIQDLAELRRLSHGFISVTESDKDGLDDAIQMCFAVVAFGGEEMSEKLQQDSNTEVDENNGKILIETLSTQAKILMQNTTTTSKIV</sequence>
<comment type="subcellular location">
    <subcellularLocation>
        <location evidence="1">Nucleus</location>
    </subcellularLocation>
</comment>
<dbReference type="Proteomes" id="UP000650833">
    <property type="component" value="Unassembled WGS sequence"/>
</dbReference>
<feature type="compositionally biased region" description="Basic and acidic residues" evidence="4">
    <location>
        <begin position="580"/>
        <end position="590"/>
    </location>
</feature>
<dbReference type="GO" id="GO:0000417">
    <property type="term" value="C:HIR complex"/>
    <property type="evidence" value="ECO:0007669"/>
    <property type="project" value="TreeGrafter"/>
</dbReference>
<dbReference type="GO" id="GO:0005634">
    <property type="term" value="C:nucleus"/>
    <property type="evidence" value="ECO:0007669"/>
    <property type="project" value="UniProtKB-SubCell"/>
</dbReference>
<feature type="compositionally biased region" description="Acidic residues" evidence="4">
    <location>
        <begin position="591"/>
        <end position="609"/>
    </location>
</feature>
<protein>
    <submittedName>
        <fullName evidence="5">Uncharacterized protein</fullName>
    </submittedName>
</protein>
<dbReference type="GO" id="GO:0031491">
    <property type="term" value="F:nucleosome binding"/>
    <property type="evidence" value="ECO:0007669"/>
    <property type="project" value="TreeGrafter"/>
</dbReference>
<dbReference type="InterPro" id="IPR033053">
    <property type="entry name" value="Hir3/CABIN1"/>
</dbReference>
<gene>
    <name evidence="5" type="ORF">INT46_011501</name>
</gene>
<feature type="region of interest" description="Disordered" evidence="4">
    <location>
        <begin position="333"/>
        <end position="375"/>
    </location>
</feature>
<proteinExistence type="inferred from homology"/>
<feature type="region of interest" description="Disordered" evidence="4">
    <location>
        <begin position="47"/>
        <end position="84"/>
    </location>
</feature>
<comment type="similarity">
    <text evidence="2">Belongs to the HIR3 family.</text>
</comment>
<evidence type="ECO:0000313" key="5">
    <source>
        <dbReference type="EMBL" id="KAG2213000.1"/>
    </source>
</evidence>
<dbReference type="OrthoDB" id="77564at2759"/>
<feature type="compositionally biased region" description="Basic residues" evidence="4">
    <location>
        <begin position="48"/>
        <end position="60"/>
    </location>
</feature>
<evidence type="ECO:0000256" key="3">
    <source>
        <dbReference type="ARBA" id="ARBA00023242"/>
    </source>
</evidence>
<feature type="region of interest" description="Disordered" evidence="4">
    <location>
        <begin position="560"/>
        <end position="627"/>
    </location>
</feature>
<name>A0A8H7RM82_9FUNG</name>
<evidence type="ECO:0000256" key="1">
    <source>
        <dbReference type="ARBA" id="ARBA00004123"/>
    </source>
</evidence>
<dbReference type="GO" id="GO:0006325">
    <property type="term" value="P:chromatin organization"/>
    <property type="evidence" value="ECO:0007669"/>
    <property type="project" value="InterPro"/>
</dbReference>
<organism evidence="5 6">
    <name type="scientific">Mucor plumbeus</name>
    <dbReference type="NCBI Taxonomy" id="97098"/>
    <lineage>
        <taxon>Eukaryota</taxon>
        <taxon>Fungi</taxon>
        <taxon>Fungi incertae sedis</taxon>
        <taxon>Mucoromycota</taxon>
        <taxon>Mucoromycotina</taxon>
        <taxon>Mucoromycetes</taxon>
        <taxon>Mucorales</taxon>
        <taxon>Mucorineae</taxon>
        <taxon>Mucoraceae</taxon>
        <taxon>Mucor</taxon>
    </lineage>
</organism>
<keyword evidence="3" id="KW-0539">Nucleus</keyword>
<dbReference type="PANTHER" id="PTHR15502:SF7">
    <property type="entry name" value="CALCINEURIN-BINDING PROTEIN CABIN-1"/>
    <property type="match status" value="1"/>
</dbReference>